<evidence type="ECO:0000256" key="1">
    <source>
        <dbReference type="SAM" id="MobiDB-lite"/>
    </source>
</evidence>
<gene>
    <name evidence="2" type="ORF">RND81_03G192500</name>
</gene>
<reference evidence="2" key="1">
    <citation type="submission" date="2024-03" db="EMBL/GenBank/DDBJ databases">
        <title>WGS assembly of Saponaria officinalis var. Norfolk2.</title>
        <authorList>
            <person name="Jenkins J."/>
            <person name="Shu S."/>
            <person name="Grimwood J."/>
            <person name="Barry K."/>
            <person name="Goodstein D."/>
            <person name="Schmutz J."/>
            <person name="Leebens-Mack J."/>
            <person name="Osbourn A."/>
        </authorList>
    </citation>
    <scope>NUCLEOTIDE SEQUENCE [LARGE SCALE GENOMIC DNA]</scope>
    <source>
        <strain evidence="2">JIC</strain>
    </source>
</reference>
<evidence type="ECO:0000313" key="2">
    <source>
        <dbReference type="EMBL" id="KAK9742707.1"/>
    </source>
</evidence>
<keyword evidence="3" id="KW-1185">Reference proteome</keyword>
<sequence length="343" mass="39052">MAESSNKNLTDEIPEPSIENPFDISEQLSKININTPAESPITNPIDITQESPTSETDADNSNYDFVLQLTTDGKNKMRLAISALKNTEFNPSKMGLMRVTKAGFSITVKSTIDPTNEKDYVFGYLRMRAADLDHFYCQETVSKVVPLRDVLRVLKAANFESRAVIYGVQGSNQLSFDFDHLDVDGRTIDQTLHVNLIDDINSEYENFPNVLYEYKETITAASLWKFVVGILRRPRVPSDHSVKMEIKTNRVIMEVGEAPHYHRIREPAMTYEVSWTWRHWRSLAKALCKAEFGCIYLVNVPAQSVMLKLKLSELGDVVYLYSAEFTCNSKDPRLNQGLYRTIS</sequence>
<evidence type="ECO:0000313" key="3">
    <source>
        <dbReference type="Proteomes" id="UP001443914"/>
    </source>
</evidence>
<feature type="compositionally biased region" description="Polar residues" evidence="1">
    <location>
        <begin position="26"/>
        <end position="60"/>
    </location>
</feature>
<feature type="region of interest" description="Disordered" evidence="1">
    <location>
        <begin position="1"/>
        <end position="60"/>
    </location>
</feature>
<comment type="caution">
    <text evidence="2">The sequence shown here is derived from an EMBL/GenBank/DDBJ whole genome shotgun (WGS) entry which is preliminary data.</text>
</comment>
<accession>A0AAW1MBT8</accession>
<proteinExistence type="predicted"/>
<organism evidence="2 3">
    <name type="scientific">Saponaria officinalis</name>
    <name type="common">Common soapwort</name>
    <name type="synonym">Lychnis saponaria</name>
    <dbReference type="NCBI Taxonomy" id="3572"/>
    <lineage>
        <taxon>Eukaryota</taxon>
        <taxon>Viridiplantae</taxon>
        <taxon>Streptophyta</taxon>
        <taxon>Embryophyta</taxon>
        <taxon>Tracheophyta</taxon>
        <taxon>Spermatophyta</taxon>
        <taxon>Magnoliopsida</taxon>
        <taxon>eudicotyledons</taxon>
        <taxon>Gunneridae</taxon>
        <taxon>Pentapetalae</taxon>
        <taxon>Caryophyllales</taxon>
        <taxon>Caryophyllaceae</taxon>
        <taxon>Caryophylleae</taxon>
        <taxon>Saponaria</taxon>
    </lineage>
</organism>
<protein>
    <submittedName>
        <fullName evidence="2">Uncharacterized protein</fullName>
    </submittedName>
</protein>
<dbReference type="AlphaFoldDB" id="A0AAW1MBT8"/>
<name>A0AAW1MBT8_SAPOF</name>
<dbReference type="Gene3D" id="3.70.10.10">
    <property type="match status" value="1"/>
</dbReference>
<dbReference type="Proteomes" id="UP001443914">
    <property type="component" value="Unassembled WGS sequence"/>
</dbReference>
<dbReference type="EMBL" id="JBDFQZ010000003">
    <property type="protein sequence ID" value="KAK9742707.1"/>
    <property type="molecule type" value="Genomic_DNA"/>
</dbReference>